<keyword evidence="1" id="KW-0812">Transmembrane</keyword>
<keyword evidence="4" id="KW-1185">Reference proteome</keyword>
<proteinExistence type="predicted"/>
<sequence length="1284" mass="137602">PTADEECETATAFRAPVGLMTASGPFRQTSTCSVGSNCTLELSGIYLQEGDAMIVIEGACENSAGNINDFMSLKQPFYFQRSGEALQVSMGKLPKSTIAATYRLCWCPRLHGCTSASSFRAASGQLQIDCPKGRFFTAARCAACGRGFYCPGGSPGSATRFPCPEHETTLQRSASAASDCACMAGYFLDSGTCSACARGFYKADVGNAFACIACPENLTTLLSGSVSSSSCISPLAEEGGSSVVDLNTAAGLSNASDVATMLSDLPSVVVMLKFTSAAEANRSVQETDVSVLVGDMSDAVRLAEDLSDFTIEVTSVPEVSSVTIICPEFSARPPGVPIVSASDCLCLPGYGFDAQTGTCGLCPPGEFKSALADTECDKCETPKSTVQRGAISVHQCVCGAGLYDHEGDCRSCEIGFFCDGSGIALPCPANSTTISEGSRSMLESLCIAGHEAGLDAGICEPCPSGRYKPSVGSGVCFLTCPANADSSPGSTQVDDCYCLRGHVAETDTKGQLSRCASCALFSGLVCSGGFAVGTRKHTQPRAIAGWFQTGSTLAVQCHVVSPNGESACTGGSSQCQHDPTLAGCSRRFGNQCAVGSAGMMCGECPEGWGRGTLLEYCQPCPPGEGAWLLAASVLADLTRITGLNFVLTVLAAKGSGSSLKLHTCMIRMVQAWIGACQILLAFNLDRLQPFPWSEEEAQVNCDGECGEILRFAWPQAMSDAMRGAFSLIAVIPRASVPFAAECQSETWSSDKDIKRSAPVLYYLCLPVLTLLGTLFLSALVVYAVLPLGKMLGLHFNDSRPHRRTEADSKEAKKQAALKAVRGQLKLMQQDLVESPQGEGTESAPGRVLQEFPQKVWDKVDLDEVPDVVLAGGIEDDRLRASDGLISEKDLRRLEPFSFCGVLCLLNFAAILRLRSELDSNTADAGSDRHACTFSVSTSKHCFNEQPNCIGRAVVSTRASANASPSRVFVFSCPSAGDQPLLLCRDAFVKTAVLGALAWKMRGELEAEAERRGFPKADFVVEVSRAAKSVGELVDLQGECGRSLLKRACRQMRLRESELAAEVQGSAARLDLALFTSWPAPMALLKQSVPVVWLTQLALWPDLMSQFLQMVRCISVREDREGPVVVQRLHAHPDVECWQEEHWTLFAIGVSGLVLWCFGIPLALFFRIWALTDRQEPENRRLFGYFIQGLEPRFWYWELVVKRLDIGLMLLIASTSVTTDDKAKLLLFALNSGIQLAVTAWLKSYANSQAEILDFLECLLLGARFVLFTTVAVLLIFFPPAESIW</sequence>
<name>A0A812X1A2_9DINO</name>
<evidence type="ECO:0000313" key="4">
    <source>
        <dbReference type="Proteomes" id="UP000601435"/>
    </source>
</evidence>
<dbReference type="Proteomes" id="UP000601435">
    <property type="component" value="Unassembled WGS sequence"/>
</dbReference>
<feature type="transmembrane region" description="Helical" evidence="1">
    <location>
        <begin position="1257"/>
        <end position="1277"/>
    </location>
</feature>
<organism evidence="3 4">
    <name type="scientific">Symbiodinium necroappetens</name>
    <dbReference type="NCBI Taxonomy" id="1628268"/>
    <lineage>
        <taxon>Eukaryota</taxon>
        <taxon>Sar</taxon>
        <taxon>Alveolata</taxon>
        <taxon>Dinophyceae</taxon>
        <taxon>Suessiales</taxon>
        <taxon>Symbiodiniaceae</taxon>
        <taxon>Symbiodinium</taxon>
    </lineage>
</organism>
<dbReference type="Pfam" id="PF07699">
    <property type="entry name" value="Ephrin_rec_like"/>
    <property type="match status" value="3"/>
</dbReference>
<evidence type="ECO:0000313" key="3">
    <source>
        <dbReference type="EMBL" id="CAE7705350.1"/>
    </source>
</evidence>
<feature type="domain" description="Tyrosine-protein kinase ephrin type A/B receptor-like" evidence="2">
    <location>
        <begin position="458"/>
        <end position="496"/>
    </location>
</feature>
<dbReference type="EMBL" id="CAJNJA010035313">
    <property type="protein sequence ID" value="CAE7705350.1"/>
    <property type="molecule type" value="Genomic_DNA"/>
</dbReference>
<evidence type="ECO:0000259" key="2">
    <source>
        <dbReference type="Pfam" id="PF07699"/>
    </source>
</evidence>
<feature type="domain" description="Tyrosine-protein kinase ephrin type A/B receptor-like" evidence="2">
    <location>
        <begin position="349"/>
        <end position="396"/>
    </location>
</feature>
<dbReference type="OrthoDB" id="10035969at2759"/>
<feature type="transmembrane region" description="Helical" evidence="1">
    <location>
        <begin position="626"/>
        <end position="652"/>
    </location>
</feature>
<dbReference type="SUPFAM" id="SSF57184">
    <property type="entry name" value="Growth factor receptor domain"/>
    <property type="match status" value="2"/>
</dbReference>
<comment type="caution">
    <text evidence="3">The sequence shown here is derived from an EMBL/GenBank/DDBJ whole genome shotgun (WGS) entry which is preliminary data.</text>
</comment>
<feature type="domain" description="Tyrosine-protein kinase ephrin type A/B receptor-like" evidence="2">
    <location>
        <begin position="185"/>
        <end position="231"/>
    </location>
</feature>
<dbReference type="InterPro" id="IPR011641">
    <property type="entry name" value="Tyr-kin_ephrin_A/B_rcpt-like"/>
</dbReference>
<keyword evidence="1" id="KW-0472">Membrane</keyword>
<keyword evidence="1" id="KW-1133">Transmembrane helix</keyword>
<dbReference type="PANTHER" id="PTHR11319">
    <property type="entry name" value="G PROTEIN-COUPLED RECEPTOR-RELATED"/>
    <property type="match status" value="1"/>
</dbReference>
<feature type="transmembrane region" description="Helical" evidence="1">
    <location>
        <begin position="1142"/>
        <end position="1165"/>
    </location>
</feature>
<gene>
    <name evidence="3" type="primary">SCUBE1</name>
    <name evidence="3" type="ORF">SNEC2469_LOCUS20330</name>
</gene>
<evidence type="ECO:0000256" key="1">
    <source>
        <dbReference type="SAM" id="Phobius"/>
    </source>
</evidence>
<dbReference type="PANTHER" id="PTHR11319:SF35">
    <property type="entry name" value="OUTER MEMBRANE PROTEIN PMPC-RELATED"/>
    <property type="match status" value="1"/>
</dbReference>
<accession>A0A812X1A2</accession>
<feature type="non-terminal residue" evidence="3">
    <location>
        <position position="1"/>
    </location>
</feature>
<protein>
    <submittedName>
        <fullName evidence="3">SCUBE1 protein</fullName>
    </submittedName>
</protein>
<feature type="transmembrane region" description="Helical" evidence="1">
    <location>
        <begin position="759"/>
        <end position="785"/>
    </location>
</feature>
<dbReference type="InterPro" id="IPR009030">
    <property type="entry name" value="Growth_fac_rcpt_cys_sf"/>
</dbReference>
<reference evidence="3" key="1">
    <citation type="submission" date="2021-02" db="EMBL/GenBank/DDBJ databases">
        <authorList>
            <person name="Dougan E. K."/>
            <person name="Rhodes N."/>
            <person name="Thang M."/>
            <person name="Chan C."/>
        </authorList>
    </citation>
    <scope>NUCLEOTIDE SEQUENCE</scope>
</reference>
<feature type="non-terminal residue" evidence="3">
    <location>
        <position position="1284"/>
    </location>
</feature>
<dbReference type="Gene3D" id="2.10.50.10">
    <property type="entry name" value="Tumor Necrosis Factor Receptor, subunit A, domain 2"/>
    <property type="match status" value="5"/>
</dbReference>
<dbReference type="SMART" id="SM01411">
    <property type="entry name" value="Ephrin_rec_like"/>
    <property type="match status" value="5"/>
</dbReference>